<comment type="caution">
    <text evidence="2">The sequence shown here is derived from an EMBL/GenBank/DDBJ whole genome shotgun (WGS) entry which is preliminary data.</text>
</comment>
<organism evidence="2 3">
    <name type="scientific">Fuscovulum blasticum DSM 2131</name>
    <dbReference type="NCBI Taxonomy" id="1188250"/>
    <lineage>
        <taxon>Bacteria</taxon>
        <taxon>Pseudomonadati</taxon>
        <taxon>Pseudomonadota</taxon>
        <taxon>Alphaproteobacteria</taxon>
        <taxon>Rhodobacterales</taxon>
        <taxon>Paracoccaceae</taxon>
        <taxon>Pseudogemmobacter</taxon>
    </lineage>
</organism>
<name>A0A2T4JEW1_FUSBL</name>
<keyword evidence="1" id="KW-1133">Transmembrane helix</keyword>
<keyword evidence="1" id="KW-0812">Transmembrane</keyword>
<keyword evidence="1" id="KW-0472">Membrane</keyword>
<dbReference type="RefSeq" id="WP_107671502.1">
    <property type="nucleotide sequence ID" value="NZ_PZKE01000001.1"/>
</dbReference>
<feature type="transmembrane region" description="Helical" evidence="1">
    <location>
        <begin position="12"/>
        <end position="33"/>
    </location>
</feature>
<evidence type="ECO:0000313" key="3">
    <source>
        <dbReference type="Proteomes" id="UP000241362"/>
    </source>
</evidence>
<keyword evidence="3" id="KW-1185">Reference proteome</keyword>
<proteinExistence type="predicted"/>
<dbReference type="EMBL" id="PZKE01000001">
    <property type="protein sequence ID" value="PTE16337.1"/>
    <property type="molecule type" value="Genomic_DNA"/>
</dbReference>
<gene>
    <name evidence="2" type="ORF">C5F44_00270</name>
</gene>
<accession>A0A2T4JEW1</accession>
<reference evidence="2 3" key="1">
    <citation type="submission" date="2018-03" db="EMBL/GenBank/DDBJ databases">
        <title>Rhodobacter blasticus.</title>
        <authorList>
            <person name="Meyer T.E."/>
            <person name="Miller S."/>
            <person name="Lodha T."/>
            <person name="Gandham S."/>
            <person name="Chintalapati S."/>
            <person name="Chintalapati V.R."/>
        </authorList>
    </citation>
    <scope>NUCLEOTIDE SEQUENCE [LARGE SCALE GENOMIC DNA]</scope>
    <source>
        <strain evidence="2 3">DSM 2131</strain>
    </source>
</reference>
<dbReference type="AlphaFoldDB" id="A0A2T4JEW1"/>
<sequence>MTRGDTHSRLVGWLKLALPLAALVILSTLFLIADRIDPEAAIPYANVDVEDLARDPRMTTPSYAGLTSDGSALTLTAETARPAGEDDSAQAKGVQARLDMPGGGHADIAAATAALDTVAGRLTMAGGVTITTSTGYTVTTDEMIARLDRTGAESSTAVAAEGPPGRITADSFTLSQSPDAGNPYLLVFSGRVKLLYQPGG</sequence>
<evidence type="ECO:0008006" key="4">
    <source>
        <dbReference type="Google" id="ProtNLM"/>
    </source>
</evidence>
<evidence type="ECO:0000256" key="1">
    <source>
        <dbReference type="SAM" id="Phobius"/>
    </source>
</evidence>
<evidence type="ECO:0000313" key="2">
    <source>
        <dbReference type="EMBL" id="PTE16337.1"/>
    </source>
</evidence>
<dbReference type="Proteomes" id="UP000241362">
    <property type="component" value="Unassembled WGS sequence"/>
</dbReference>
<protein>
    <recommendedName>
        <fullName evidence="4">LPS export ABC transporter periplasmic protein LptC</fullName>
    </recommendedName>
</protein>